<dbReference type="GO" id="GO:0005681">
    <property type="term" value="C:spliceosomal complex"/>
    <property type="evidence" value="ECO:0007669"/>
    <property type="project" value="UniProtKB-KW"/>
</dbReference>
<dbReference type="FunFam" id="2.130.10.10:FF:000031">
    <property type="entry name" value="Splicing factor 3b subunit 3"/>
    <property type="match status" value="1"/>
</dbReference>
<organism evidence="10 11">
    <name type="scientific">Nadsonia fulvescens var. elongata DSM 6958</name>
    <dbReference type="NCBI Taxonomy" id="857566"/>
    <lineage>
        <taxon>Eukaryota</taxon>
        <taxon>Fungi</taxon>
        <taxon>Dikarya</taxon>
        <taxon>Ascomycota</taxon>
        <taxon>Saccharomycotina</taxon>
        <taxon>Dipodascomycetes</taxon>
        <taxon>Dipodascales</taxon>
        <taxon>Dipodascales incertae sedis</taxon>
        <taxon>Nadsonia</taxon>
    </lineage>
</organism>
<evidence type="ECO:0000256" key="6">
    <source>
        <dbReference type="ARBA" id="ARBA00038266"/>
    </source>
</evidence>
<evidence type="ECO:0000256" key="2">
    <source>
        <dbReference type="ARBA" id="ARBA00022664"/>
    </source>
</evidence>
<comment type="subcellular location">
    <subcellularLocation>
        <location evidence="1">Nucleus</location>
    </subcellularLocation>
</comment>
<dbReference type="Gene3D" id="2.130.10.10">
    <property type="entry name" value="YVTN repeat-like/Quinoprotein amine dehydrogenase"/>
    <property type="match status" value="3"/>
</dbReference>
<feature type="domain" description="RSE1/DDB1/CPSF1 first beta-propeller" evidence="8">
    <location>
        <begin position="16"/>
        <end position="373"/>
    </location>
</feature>
<evidence type="ECO:0000256" key="3">
    <source>
        <dbReference type="ARBA" id="ARBA00022728"/>
    </source>
</evidence>
<dbReference type="Pfam" id="PF10433">
    <property type="entry name" value="Beta-prop_RSE1_1st"/>
    <property type="match status" value="1"/>
</dbReference>
<gene>
    <name evidence="10" type="ORF">NADFUDRAFT_48752</name>
</gene>
<evidence type="ECO:0000259" key="9">
    <source>
        <dbReference type="Pfam" id="PF23726"/>
    </source>
</evidence>
<evidence type="ECO:0000256" key="1">
    <source>
        <dbReference type="ARBA" id="ARBA00004123"/>
    </source>
</evidence>
<accession>A0A1E3PTE6</accession>
<name>A0A1E3PTE6_9ASCO</name>
<keyword evidence="5" id="KW-0539">Nucleus</keyword>
<dbReference type="InterPro" id="IPR018846">
    <property type="entry name" value="Beta-prop_RSE1/DDB1/CPSF1_1st"/>
</dbReference>
<dbReference type="Pfam" id="PF23726">
    <property type="entry name" value="Beta-prop_RSE1_2nd"/>
    <property type="match status" value="1"/>
</dbReference>
<proteinExistence type="inferred from homology"/>
<evidence type="ECO:0000256" key="4">
    <source>
        <dbReference type="ARBA" id="ARBA00023187"/>
    </source>
</evidence>
<keyword evidence="4" id="KW-0508">mRNA splicing</keyword>
<comment type="similarity">
    <text evidence="6">Belongs to the RSE1 family.</text>
</comment>
<feature type="domain" description="RSE1/DDB1/CPSF1 C-terminal" evidence="7">
    <location>
        <begin position="815"/>
        <end position="1193"/>
    </location>
</feature>
<keyword evidence="3" id="KW-0747">Spliceosome</keyword>
<protein>
    <submittedName>
        <fullName evidence="10">Putative splicing factor 3B subunit 3</fullName>
    </submittedName>
</protein>
<reference evidence="10 11" key="1">
    <citation type="journal article" date="2016" name="Proc. Natl. Acad. Sci. U.S.A.">
        <title>Comparative genomics of biotechnologically important yeasts.</title>
        <authorList>
            <person name="Riley R."/>
            <person name="Haridas S."/>
            <person name="Wolfe K.H."/>
            <person name="Lopes M.R."/>
            <person name="Hittinger C.T."/>
            <person name="Goeker M."/>
            <person name="Salamov A.A."/>
            <person name="Wisecaver J.H."/>
            <person name="Long T.M."/>
            <person name="Calvey C.H."/>
            <person name="Aerts A.L."/>
            <person name="Barry K.W."/>
            <person name="Choi C."/>
            <person name="Clum A."/>
            <person name="Coughlan A.Y."/>
            <person name="Deshpande S."/>
            <person name="Douglass A.P."/>
            <person name="Hanson S.J."/>
            <person name="Klenk H.-P."/>
            <person name="LaButti K.M."/>
            <person name="Lapidus A."/>
            <person name="Lindquist E.A."/>
            <person name="Lipzen A.M."/>
            <person name="Meier-Kolthoff J.P."/>
            <person name="Ohm R.A."/>
            <person name="Otillar R.P."/>
            <person name="Pangilinan J.L."/>
            <person name="Peng Y."/>
            <person name="Rokas A."/>
            <person name="Rosa C.A."/>
            <person name="Scheuner C."/>
            <person name="Sibirny A.A."/>
            <person name="Slot J.C."/>
            <person name="Stielow J.B."/>
            <person name="Sun H."/>
            <person name="Kurtzman C.P."/>
            <person name="Blackwell M."/>
            <person name="Grigoriev I.V."/>
            <person name="Jeffries T.W."/>
        </authorList>
    </citation>
    <scope>NUCLEOTIDE SEQUENCE [LARGE SCALE GENOMIC DNA]</scope>
    <source>
        <strain evidence="10 11">DSM 6958</strain>
    </source>
</reference>
<dbReference type="STRING" id="857566.A0A1E3PTE6"/>
<dbReference type="GO" id="GO:0008380">
    <property type="term" value="P:RNA splicing"/>
    <property type="evidence" value="ECO:0007669"/>
    <property type="project" value="UniProtKB-KW"/>
</dbReference>
<sequence>MADLSLYSLTLLPPGSILASVVGNFAGLKSQELVLARGSNLEIYRPSVSEGTLGPPLLVHPTFSIIRDIQAFRIAGSSRDLLLITSDAGRLSILAYDPSLNSLNPAQIETFGKTGIRRVVPGQYMALDPKGRAVMLASLEKNKLVYILNRDDKARVTISSPLEAHKPHTLCYSLVGVDVGYENPIFAALEVDYNGGGDKKLTFYELDLGLNHVIQRSTVIVDQEANFLIHVPGGNDGPSGVIVAATNYLTYYTLDPKVSPLRLPLPRRQYENSSDIDSLPVIVTGVVHKIRGQFFILLQSNLGDLYKVTFELNGISIDDIKIKYFDTIPVSKSLNVFKSGFLFSASEAGDPGYYQFEKLADDDDEREISHRAYEVNPELVEATARFRIKSLDNLVKVDSLNSLNPCMSGIVANLKNDDDPTPQIYTVSGQRNQSRLQCREFGRRVTEIVSSELPGSPQFVWTTRLTSRDEFDAYIVLSFLNATLVLSIGETVEEVTDSGLLGDVCTLLIQQVGLDSLIQVHSGGLRHISLDKTLTTWTPPSDSGEVVLATANNSQVCLVLGSNQIVYFEIDEFGQLNEYQDRLELNGRPTAIALGEVAPGKIRSNFLAVGLQDSTVRIFSLDPDSTLENLAVQALSAPCHDIKTIIMADNTLYLHMGLTNGTYIKTVVDSLTGELSGAVVRFLGPVPVRLAKVFINQEPAILALGSKVWAGYIFNDIFQLIPLSYVPLGFVSSFKSPGCLEGLVGIESNHLRIFTLDSTNLYDKFTISEIALKFTPRRVVDGGKFLYIVGADKNTQYIESTDLYRMVTIPGTWSSAVQVVNTQTMQISEEDVLENNEAAFGITKCQFKSTNSNEEYLIVATSVSQEYLPRKSCTKVSLRTYIITDHGSSLQFVHSTTLDREFQEAPTSLIAFQGKLLVGLGSVLRVYDMGSKQLLRKAEIDLASYSVTQVSSMDTQGNRIVIGDLRQGCYLLVYKSADNIFIPFCDDFVARPITLVKFLDYDTVMATDRWGNFFTLRCPKDVSEASDEDKYGIHIKAKPKILYGTMSKFTLVNHQFLGGDLATSLHKTNLLTGTDVEETNNYECVLWTGLQGTLGLMIPILTRSDQEFFAALQAIVLSYLDQIAKQCVITNNQDDMPQLQNDFSETVAGSPMPFTGSDLKLLGQGTGRDHLKYRSYYSPVRSTVDGDVCELYLKFSRKIKSQIAKELGRTYWDIEKKIMDIRSRVAY</sequence>
<evidence type="ECO:0000256" key="5">
    <source>
        <dbReference type="ARBA" id="ARBA00023242"/>
    </source>
</evidence>
<dbReference type="GO" id="GO:0003676">
    <property type="term" value="F:nucleic acid binding"/>
    <property type="evidence" value="ECO:0007669"/>
    <property type="project" value="InterPro"/>
</dbReference>
<dbReference type="OrthoDB" id="436637at2759"/>
<dbReference type="InterPro" id="IPR015943">
    <property type="entry name" value="WD40/YVTN_repeat-like_dom_sf"/>
</dbReference>
<dbReference type="InterPro" id="IPR004871">
    <property type="entry name" value="RSE1/DDB1/CPSF1_C"/>
</dbReference>
<dbReference type="EMBL" id="KV454406">
    <property type="protein sequence ID" value="ODQ68097.1"/>
    <property type="molecule type" value="Genomic_DNA"/>
</dbReference>
<dbReference type="InterPro" id="IPR058543">
    <property type="entry name" value="Beta-prop_RSE1/DDB1/CPSF1_2nd"/>
</dbReference>
<dbReference type="FunFam" id="2.130.10.10:FF:001143">
    <property type="entry name" value="Pre-mRNA-splicing factor rse-1, putative"/>
    <property type="match status" value="1"/>
</dbReference>
<dbReference type="GO" id="GO:0006397">
    <property type="term" value="P:mRNA processing"/>
    <property type="evidence" value="ECO:0007669"/>
    <property type="project" value="UniProtKB-KW"/>
</dbReference>
<feature type="domain" description="RSE1/DDB1/CPSF1 second beta-propeller" evidence="9">
    <location>
        <begin position="446"/>
        <end position="756"/>
    </location>
</feature>
<evidence type="ECO:0000259" key="8">
    <source>
        <dbReference type="Pfam" id="PF10433"/>
    </source>
</evidence>
<dbReference type="SUPFAM" id="SSF50978">
    <property type="entry name" value="WD40 repeat-like"/>
    <property type="match status" value="1"/>
</dbReference>
<keyword evidence="11" id="KW-1185">Reference proteome</keyword>
<keyword evidence="2" id="KW-0507">mRNA processing</keyword>
<evidence type="ECO:0000259" key="7">
    <source>
        <dbReference type="Pfam" id="PF03178"/>
    </source>
</evidence>
<dbReference type="Pfam" id="PF03178">
    <property type="entry name" value="CPSF_A"/>
    <property type="match status" value="1"/>
</dbReference>
<dbReference type="InterPro" id="IPR050358">
    <property type="entry name" value="RSE1/DDB1/CFT1"/>
</dbReference>
<evidence type="ECO:0000313" key="10">
    <source>
        <dbReference type="EMBL" id="ODQ68097.1"/>
    </source>
</evidence>
<dbReference type="InterPro" id="IPR036322">
    <property type="entry name" value="WD40_repeat_dom_sf"/>
</dbReference>
<dbReference type="AlphaFoldDB" id="A0A1E3PTE6"/>
<evidence type="ECO:0000313" key="11">
    <source>
        <dbReference type="Proteomes" id="UP000095009"/>
    </source>
</evidence>
<dbReference type="PANTHER" id="PTHR10644">
    <property type="entry name" value="DNA REPAIR/RNA PROCESSING CPSF FAMILY"/>
    <property type="match status" value="1"/>
</dbReference>
<dbReference type="Proteomes" id="UP000095009">
    <property type="component" value="Unassembled WGS sequence"/>
</dbReference>